<gene>
    <name evidence="2" type="ordered locus">Plabr_1529</name>
</gene>
<dbReference type="eggNOG" id="COG1633">
    <property type="taxonomic scope" value="Bacteria"/>
</dbReference>
<dbReference type="Gene3D" id="1.20.1260.10">
    <property type="match status" value="1"/>
</dbReference>
<dbReference type="InterPro" id="IPR012347">
    <property type="entry name" value="Ferritin-like"/>
</dbReference>
<accession>F0SRL7</accession>
<proteinExistence type="predicted"/>
<dbReference type="PIRSF" id="PIRSF029477">
    <property type="entry name" value="UCP029477"/>
    <property type="match status" value="1"/>
</dbReference>
<dbReference type="Proteomes" id="UP000006860">
    <property type="component" value="Chromosome"/>
</dbReference>
<dbReference type="HOGENOM" id="CLU_114531_0_0_0"/>
<dbReference type="NCBIfam" id="TIGR02284">
    <property type="entry name" value="PA2169 family four-helix-bundle protein"/>
    <property type="match status" value="1"/>
</dbReference>
<evidence type="ECO:0000313" key="3">
    <source>
        <dbReference type="Proteomes" id="UP000006860"/>
    </source>
</evidence>
<keyword evidence="3" id="KW-1185">Reference proteome</keyword>
<dbReference type="AlphaFoldDB" id="F0SRL7"/>
<dbReference type="STRING" id="756272.Plabr_1529"/>
<evidence type="ECO:0000313" key="2">
    <source>
        <dbReference type="EMBL" id="ADY59140.1"/>
    </source>
</evidence>
<dbReference type="InterPro" id="IPR011971">
    <property type="entry name" value="CHP02284"/>
</dbReference>
<evidence type="ECO:0000259" key="1">
    <source>
        <dbReference type="Pfam" id="PF09537"/>
    </source>
</evidence>
<feature type="domain" description="DUF2383" evidence="1">
    <location>
        <begin position="13"/>
        <end position="122"/>
    </location>
</feature>
<sequence>MSVETKYDLKQETIETLQDLIRMNIDSAKGFREASDLLDDNLLAGKLTTIANEREQQAAVLQEYVTVNHDEPRREGSYAAALHRTWMNARAQFTSDNSYAVMAEAERGEDQIKAAYEDALKKNPGTAMNDVIMKQYEQVKSAHDIVRDLRDALK</sequence>
<dbReference type="KEGG" id="pbs:Plabr_1529"/>
<dbReference type="InterPro" id="IPR016920">
    <property type="entry name" value="UCP029477"/>
</dbReference>
<dbReference type="EMBL" id="CP002546">
    <property type="protein sequence ID" value="ADY59140.1"/>
    <property type="molecule type" value="Genomic_DNA"/>
</dbReference>
<protein>
    <recommendedName>
        <fullName evidence="1">DUF2383 domain-containing protein</fullName>
    </recommendedName>
</protein>
<reference evidence="3" key="1">
    <citation type="submission" date="2011-02" db="EMBL/GenBank/DDBJ databases">
        <title>The complete genome of Planctomyces brasiliensis DSM 5305.</title>
        <authorList>
            <person name="Lucas S."/>
            <person name="Copeland A."/>
            <person name="Lapidus A."/>
            <person name="Bruce D."/>
            <person name="Goodwin L."/>
            <person name="Pitluck S."/>
            <person name="Kyrpides N."/>
            <person name="Mavromatis K."/>
            <person name="Pagani I."/>
            <person name="Ivanova N."/>
            <person name="Ovchinnikova G."/>
            <person name="Lu M."/>
            <person name="Detter J.C."/>
            <person name="Han C."/>
            <person name="Land M."/>
            <person name="Hauser L."/>
            <person name="Markowitz V."/>
            <person name="Cheng J.-F."/>
            <person name="Hugenholtz P."/>
            <person name="Woyke T."/>
            <person name="Wu D."/>
            <person name="Tindall B."/>
            <person name="Pomrenke H.G."/>
            <person name="Brambilla E."/>
            <person name="Klenk H.-P."/>
            <person name="Eisen J.A."/>
        </authorList>
    </citation>
    <scope>NUCLEOTIDE SEQUENCE [LARGE SCALE GENOMIC DNA]</scope>
    <source>
        <strain evidence="3">ATCC 49424 / DSM 5305 / JCM 21570 / NBRC 103401 / IFAM 1448</strain>
    </source>
</reference>
<dbReference type="InterPro" id="IPR019052">
    <property type="entry name" value="DUF2383"/>
</dbReference>
<name>F0SRL7_RUBBR</name>
<dbReference type="OrthoDB" id="268257at2"/>
<organism evidence="2 3">
    <name type="scientific">Rubinisphaera brasiliensis (strain ATCC 49424 / DSM 5305 / JCM 21570 / IAM 15109 / NBRC 103401 / IFAM 1448)</name>
    <name type="common">Planctomyces brasiliensis</name>
    <dbReference type="NCBI Taxonomy" id="756272"/>
    <lineage>
        <taxon>Bacteria</taxon>
        <taxon>Pseudomonadati</taxon>
        <taxon>Planctomycetota</taxon>
        <taxon>Planctomycetia</taxon>
        <taxon>Planctomycetales</taxon>
        <taxon>Planctomycetaceae</taxon>
        <taxon>Rubinisphaera</taxon>
    </lineage>
</organism>
<dbReference type="Pfam" id="PF09537">
    <property type="entry name" value="DUF2383"/>
    <property type="match status" value="1"/>
</dbReference>
<dbReference type="RefSeq" id="WP_013627868.1">
    <property type="nucleotide sequence ID" value="NC_015174.1"/>
</dbReference>